<dbReference type="GO" id="GO:0051782">
    <property type="term" value="P:negative regulation of cell division"/>
    <property type="evidence" value="ECO:0007669"/>
    <property type="project" value="TreeGrafter"/>
</dbReference>
<dbReference type="InterPro" id="IPR002586">
    <property type="entry name" value="CobQ/CobB/MinD/ParA_Nub-bd_dom"/>
</dbReference>
<dbReference type="PANTHER" id="PTHR43384:SF7">
    <property type="entry name" value="CARBON-MONOXIDE DEHYDROGENASE ACCESSORY PROTEIN"/>
    <property type="match status" value="1"/>
</dbReference>
<dbReference type="GO" id="GO:0005829">
    <property type="term" value="C:cytosol"/>
    <property type="evidence" value="ECO:0007669"/>
    <property type="project" value="TreeGrafter"/>
</dbReference>
<dbReference type="InterPro" id="IPR014433">
    <property type="entry name" value="CooC"/>
</dbReference>
<dbReference type="InterPro" id="IPR050625">
    <property type="entry name" value="ParA/MinD_ATPase"/>
</dbReference>
<dbReference type="GO" id="GO:0005524">
    <property type="term" value="F:ATP binding"/>
    <property type="evidence" value="ECO:0007669"/>
    <property type="project" value="TreeGrafter"/>
</dbReference>
<dbReference type="Gene3D" id="3.40.50.300">
    <property type="entry name" value="P-loop containing nucleotide triphosphate hydrolases"/>
    <property type="match status" value="1"/>
</dbReference>
<sequence length="250" mass="27173">MPKIIALAGKGGVGKTTVGGILIRYLVEEMRVGPVLAVDGDPNSNLNEILGVKVISTIGQARELMKKDVPTGMTKDVWFEYKVHEAITEGRGFDLLVMGRPEGPGCYCAANSLAKQSIEALKGNYPYVVVDNEAGMEHMSRLVTQDVDYLYVISDPTPRGLLTSKRIVELIGELKLTISHSYIVINRVRGKDKDRETLLEMAREKGLTITGLIGDDEGLSEADAEGKSVFELPGSSVALTDAYGIFRETL</sequence>
<dbReference type="EMBL" id="JAAYEE010000004">
    <property type="protein sequence ID" value="NLW33874.1"/>
    <property type="molecule type" value="Genomic_DNA"/>
</dbReference>
<dbReference type="InterPro" id="IPR027417">
    <property type="entry name" value="P-loop_NTPase"/>
</dbReference>
<organism evidence="2 3">
    <name type="scientific">Syntrophorhabdus aromaticivorans</name>
    <dbReference type="NCBI Taxonomy" id="328301"/>
    <lineage>
        <taxon>Bacteria</taxon>
        <taxon>Pseudomonadati</taxon>
        <taxon>Thermodesulfobacteriota</taxon>
        <taxon>Syntrophorhabdia</taxon>
        <taxon>Syntrophorhabdales</taxon>
        <taxon>Syntrophorhabdaceae</taxon>
        <taxon>Syntrophorhabdus</taxon>
    </lineage>
</organism>
<dbReference type="PIRSF" id="PIRSF005647">
    <property type="entry name" value="CooC"/>
    <property type="match status" value="1"/>
</dbReference>
<feature type="domain" description="CobQ/CobB/MinD/ParA nucleotide binding" evidence="1">
    <location>
        <begin position="4"/>
        <end position="229"/>
    </location>
</feature>
<gene>
    <name evidence="2" type="ORF">GXY80_00125</name>
</gene>
<evidence type="ECO:0000259" key="1">
    <source>
        <dbReference type="Pfam" id="PF01656"/>
    </source>
</evidence>
<dbReference type="Proteomes" id="UP000777265">
    <property type="component" value="Unassembled WGS sequence"/>
</dbReference>
<proteinExistence type="predicted"/>
<evidence type="ECO:0000313" key="2">
    <source>
        <dbReference type="EMBL" id="NLW33874.1"/>
    </source>
</evidence>
<dbReference type="GO" id="GO:0009898">
    <property type="term" value="C:cytoplasmic side of plasma membrane"/>
    <property type="evidence" value="ECO:0007669"/>
    <property type="project" value="TreeGrafter"/>
</dbReference>
<dbReference type="Pfam" id="PF01656">
    <property type="entry name" value="CbiA"/>
    <property type="match status" value="1"/>
</dbReference>
<reference evidence="2" key="1">
    <citation type="journal article" date="2020" name="Biotechnol. Biofuels">
        <title>New insights from the biogas microbiome by comprehensive genome-resolved metagenomics of nearly 1600 species originating from multiple anaerobic digesters.</title>
        <authorList>
            <person name="Campanaro S."/>
            <person name="Treu L."/>
            <person name="Rodriguez-R L.M."/>
            <person name="Kovalovszki A."/>
            <person name="Ziels R.M."/>
            <person name="Maus I."/>
            <person name="Zhu X."/>
            <person name="Kougias P.G."/>
            <person name="Basile A."/>
            <person name="Luo G."/>
            <person name="Schluter A."/>
            <person name="Konstantinidis K.T."/>
            <person name="Angelidaki I."/>
        </authorList>
    </citation>
    <scope>NUCLEOTIDE SEQUENCE</scope>
    <source>
        <strain evidence="2">AS06rmzACSIP_7</strain>
    </source>
</reference>
<dbReference type="PANTHER" id="PTHR43384">
    <property type="entry name" value="SEPTUM SITE-DETERMINING PROTEIN MIND HOMOLOG, CHLOROPLASTIC-RELATED"/>
    <property type="match status" value="1"/>
</dbReference>
<dbReference type="STRING" id="909663.GCA_000512235_00446"/>
<name>A0A351TYW1_9BACT</name>
<dbReference type="AlphaFoldDB" id="A0A351TYW1"/>
<protein>
    <submittedName>
        <fullName evidence="2">AAA family ATPase</fullName>
    </submittedName>
</protein>
<accession>A0A351TYW1</accession>
<dbReference type="GO" id="GO:0016887">
    <property type="term" value="F:ATP hydrolysis activity"/>
    <property type="evidence" value="ECO:0007669"/>
    <property type="project" value="TreeGrafter"/>
</dbReference>
<dbReference type="SUPFAM" id="SSF52540">
    <property type="entry name" value="P-loop containing nucleoside triphosphate hydrolases"/>
    <property type="match status" value="1"/>
</dbReference>
<comment type="caution">
    <text evidence="2">The sequence shown here is derived from an EMBL/GenBank/DDBJ whole genome shotgun (WGS) entry which is preliminary data.</text>
</comment>
<evidence type="ECO:0000313" key="3">
    <source>
        <dbReference type="Proteomes" id="UP000777265"/>
    </source>
</evidence>
<reference evidence="2" key="2">
    <citation type="submission" date="2020-01" db="EMBL/GenBank/DDBJ databases">
        <authorList>
            <person name="Campanaro S."/>
        </authorList>
    </citation>
    <scope>NUCLEOTIDE SEQUENCE</scope>
    <source>
        <strain evidence="2">AS06rmzACSIP_7</strain>
    </source>
</reference>